<dbReference type="GO" id="GO:0016020">
    <property type="term" value="C:membrane"/>
    <property type="evidence" value="ECO:0007669"/>
    <property type="project" value="InterPro"/>
</dbReference>
<dbReference type="Pfam" id="PF01467">
    <property type="entry name" value="CTP_transf_like"/>
    <property type="match status" value="1"/>
</dbReference>
<gene>
    <name evidence="7" type="primary">LOC106151504</name>
</gene>
<evidence type="ECO:0000313" key="7">
    <source>
        <dbReference type="RefSeq" id="XP_023930273.1"/>
    </source>
</evidence>
<dbReference type="InParanoid" id="A0A2R2MJ87"/>
<feature type="transmembrane region" description="Helical" evidence="4">
    <location>
        <begin position="240"/>
        <end position="257"/>
    </location>
</feature>
<evidence type="ECO:0000259" key="5">
    <source>
        <dbReference type="Pfam" id="PF01467"/>
    </source>
</evidence>
<keyword evidence="4" id="KW-1133">Transmembrane helix</keyword>
<dbReference type="RefSeq" id="XP_023930273.1">
    <property type="nucleotide sequence ID" value="XM_024074505.1"/>
</dbReference>
<feature type="compositionally biased region" description="Polar residues" evidence="3">
    <location>
        <begin position="335"/>
        <end position="355"/>
    </location>
</feature>
<dbReference type="Gene3D" id="3.40.50.620">
    <property type="entry name" value="HUPs"/>
    <property type="match status" value="1"/>
</dbReference>
<dbReference type="SUPFAM" id="SSF52374">
    <property type="entry name" value="Nucleotidylyl transferase"/>
    <property type="match status" value="1"/>
</dbReference>
<feature type="compositionally biased region" description="Basic residues" evidence="3">
    <location>
        <begin position="305"/>
        <end position="318"/>
    </location>
</feature>
<feature type="compositionally biased region" description="Polar residues" evidence="3">
    <location>
        <begin position="395"/>
        <end position="405"/>
    </location>
</feature>
<dbReference type="InterPro" id="IPR050385">
    <property type="entry name" value="Archaeal_FAD_synthase"/>
</dbReference>
<dbReference type="GO" id="GO:0016780">
    <property type="term" value="F:phosphotransferase activity, for other substituted phosphate groups"/>
    <property type="evidence" value="ECO:0007669"/>
    <property type="project" value="InterPro"/>
</dbReference>
<feature type="transmembrane region" description="Helical" evidence="4">
    <location>
        <begin position="160"/>
        <end position="181"/>
    </location>
</feature>
<feature type="region of interest" description="Disordered" evidence="3">
    <location>
        <begin position="295"/>
        <end position="438"/>
    </location>
</feature>
<dbReference type="PANTHER" id="PTHR43793:SF1">
    <property type="entry name" value="FAD SYNTHASE"/>
    <property type="match status" value="1"/>
</dbReference>
<dbReference type="InterPro" id="IPR014729">
    <property type="entry name" value="Rossmann-like_a/b/a_fold"/>
</dbReference>
<dbReference type="NCBIfam" id="TIGR00125">
    <property type="entry name" value="cyt_tran_rel"/>
    <property type="match status" value="1"/>
</dbReference>
<dbReference type="Gene3D" id="1.20.120.1760">
    <property type="match status" value="1"/>
</dbReference>
<evidence type="ECO:0000256" key="1">
    <source>
        <dbReference type="ARBA" id="ARBA00022679"/>
    </source>
</evidence>
<keyword evidence="1" id="KW-0808">Transferase</keyword>
<name>A0A2R2MJ87_LINAN</name>
<dbReference type="GO" id="GO:0008654">
    <property type="term" value="P:phospholipid biosynthetic process"/>
    <property type="evidence" value="ECO:0007669"/>
    <property type="project" value="InterPro"/>
</dbReference>
<keyword evidence="4" id="KW-0812">Transmembrane</keyword>
<evidence type="ECO:0000256" key="2">
    <source>
        <dbReference type="ARBA" id="ARBA00022695"/>
    </source>
</evidence>
<keyword evidence="6" id="KW-1185">Reference proteome</keyword>
<feature type="compositionally biased region" description="Basic and acidic residues" evidence="3">
    <location>
        <begin position="295"/>
        <end position="304"/>
    </location>
</feature>
<keyword evidence="2" id="KW-0548">Nucleotidyltransferase</keyword>
<feature type="compositionally biased region" description="Basic and acidic residues" evidence="3">
    <location>
        <begin position="319"/>
        <end position="333"/>
    </location>
</feature>
<dbReference type="Proteomes" id="UP000085678">
    <property type="component" value="Unplaced"/>
</dbReference>
<dbReference type="InterPro" id="IPR043130">
    <property type="entry name" value="CDP-OH_PTrfase_TM_dom"/>
</dbReference>
<proteinExistence type="predicted"/>
<evidence type="ECO:0000256" key="3">
    <source>
        <dbReference type="SAM" id="MobiDB-lite"/>
    </source>
</evidence>
<dbReference type="KEGG" id="lak:106151504"/>
<dbReference type="GeneID" id="106151504"/>
<dbReference type="STRING" id="7574.A0A2R2MJ87"/>
<accession>A0A2R2MJ87</accession>
<dbReference type="OrthoDB" id="40021at2759"/>
<dbReference type="InterPro" id="IPR000462">
    <property type="entry name" value="CDP-OH_P_trans"/>
</dbReference>
<keyword evidence="4" id="KW-0472">Membrane</keyword>
<protein>
    <submittedName>
        <fullName evidence="7">Uncharacterized protein LOC106151504</fullName>
    </submittedName>
</protein>
<organism evidence="6 7">
    <name type="scientific">Lingula anatina</name>
    <name type="common">Brachiopod</name>
    <name type="synonym">Lingula unguis</name>
    <dbReference type="NCBI Taxonomy" id="7574"/>
    <lineage>
        <taxon>Eukaryota</taxon>
        <taxon>Metazoa</taxon>
        <taxon>Spiralia</taxon>
        <taxon>Lophotrochozoa</taxon>
        <taxon>Brachiopoda</taxon>
        <taxon>Linguliformea</taxon>
        <taxon>Lingulata</taxon>
        <taxon>Lingulida</taxon>
        <taxon>Linguloidea</taxon>
        <taxon>Lingulidae</taxon>
        <taxon>Lingula</taxon>
    </lineage>
</organism>
<reference evidence="7" key="1">
    <citation type="submission" date="2025-08" db="UniProtKB">
        <authorList>
            <consortium name="RefSeq"/>
        </authorList>
    </citation>
    <scope>IDENTIFICATION</scope>
    <source>
        <tissue evidence="7">Gonads</tissue>
    </source>
</reference>
<feature type="domain" description="Cytidyltransferase-like" evidence="5">
    <location>
        <begin position="465"/>
        <end position="588"/>
    </location>
</feature>
<evidence type="ECO:0000256" key="4">
    <source>
        <dbReference type="SAM" id="Phobius"/>
    </source>
</evidence>
<sequence>MIEVTPRQTKYNSDTWLTKHAGDTWLNVKWYDIYIYTPIERFTSPVVSRIPRYITFGEHQYVVFSANIVSWVRTLLVVPIAIYLKCGHFSTCFWLVILHDYLDHVDGIVARVQREHYGPVDDPILGGFMDAFCDKIVNVFALWTILLVSDFSLLTPAQCWVLFLSCAVIIVYEFTLGVVRVQDYFHAHYARLNKKFKKQQPFATAAVMEGKLKEKLESLGIAFLALAQGAHGVLNCWSGVAGVVCLILSIRLAHASLSRKLEARTKETKGNKSHHKINASLAAIDLHEKEGCSHRPLYNDDGSKKVYHRKKRPDGKHKKIEESEDVFRGKDQEGATENFSQLTYSPGNTGVSTFESETDTEADTRKFNRWKTGTKMEDQRSVSAQVKPEDFINDESGNSTTSNDSAFVKDEKESDKSSGSGSSGKKGKYSTGSDTEEDEKALYRIRRRSLPNIDIDGRVDKVYSIGCFDLFHRGHVAILQKMRNMGKQVIVGVHDSRSYYKLKNKVPIDPIEKRMLNVKQYADVVYCITSTDPSNFISCIVHLCEGETALYIRGDDMQNFPSRHVVEALMPIRFLPYTQGVSSTKIRKELFARIRRDSNEWLSDGAV</sequence>
<dbReference type="AlphaFoldDB" id="A0A2R2MJ87"/>
<dbReference type="PANTHER" id="PTHR43793">
    <property type="entry name" value="FAD SYNTHASE"/>
    <property type="match status" value="1"/>
</dbReference>
<dbReference type="Pfam" id="PF01066">
    <property type="entry name" value="CDP-OH_P_transf"/>
    <property type="match status" value="1"/>
</dbReference>
<feature type="compositionally biased region" description="Basic and acidic residues" evidence="3">
    <location>
        <begin position="407"/>
        <end position="416"/>
    </location>
</feature>
<dbReference type="GO" id="GO:0016779">
    <property type="term" value="F:nucleotidyltransferase activity"/>
    <property type="evidence" value="ECO:0007669"/>
    <property type="project" value="UniProtKB-KW"/>
</dbReference>
<evidence type="ECO:0000313" key="6">
    <source>
        <dbReference type="Proteomes" id="UP000085678"/>
    </source>
</evidence>
<dbReference type="InterPro" id="IPR004821">
    <property type="entry name" value="Cyt_trans-like"/>
</dbReference>